<evidence type="ECO:0000313" key="1">
    <source>
        <dbReference type="EMBL" id="SVA12358.1"/>
    </source>
</evidence>
<name>A0A381T9W6_9ZZZZ</name>
<dbReference type="AlphaFoldDB" id="A0A381T9W6"/>
<organism evidence="1">
    <name type="scientific">marine metagenome</name>
    <dbReference type="NCBI Taxonomy" id="408172"/>
    <lineage>
        <taxon>unclassified sequences</taxon>
        <taxon>metagenomes</taxon>
        <taxon>ecological metagenomes</taxon>
    </lineage>
</organism>
<dbReference type="InterPro" id="IPR009367">
    <property type="entry name" value="Elm1-like"/>
</dbReference>
<dbReference type="EMBL" id="UINC01004173">
    <property type="protein sequence ID" value="SVA12358.1"/>
    <property type="molecule type" value="Genomic_DNA"/>
</dbReference>
<dbReference type="PANTHER" id="PTHR33986:SF15">
    <property type="entry name" value="MITOCHONDRIAL FISSION PROTEIN ELM1"/>
    <property type="match status" value="1"/>
</dbReference>
<dbReference type="SUPFAM" id="SSF53756">
    <property type="entry name" value="UDP-Glycosyltransferase/glycogen phosphorylase"/>
    <property type="match status" value="1"/>
</dbReference>
<proteinExistence type="predicted"/>
<protein>
    <recommendedName>
        <fullName evidence="2">Nucleoside-diphosphate sugar epimerase</fullName>
    </recommendedName>
</protein>
<accession>A0A381T9W6</accession>
<reference evidence="1" key="1">
    <citation type="submission" date="2018-05" db="EMBL/GenBank/DDBJ databases">
        <authorList>
            <person name="Lanie J.A."/>
            <person name="Ng W.-L."/>
            <person name="Kazmierczak K.M."/>
            <person name="Andrzejewski T.M."/>
            <person name="Davidsen T.M."/>
            <person name="Wayne K.J."/>
            <person name="Tettelin H."/>
            <person name="Glass J.I."/>
            <person name="Rusch D."/>
            <person name="Podicherti R."/>
            <person name="Tsui H.-C.T."/>
            <person name="Winkler M.E."/>
        </authorList>
    </citation>
    <scope>NUCLEOTIDE SEQUENCE</scope>
</reference>
<sequence>MISQVIGLAQEFGNEIVQIKTVLRFPWSFLQPGILPTFKYIFKNEIPKLDKQNIVISCGRKSVYLSTYLKKKYSNIINIHIQNPKTSFHKFNFIVAPNHDNIQGKNVIHSTGALHKFSPEIISRIKNTYGISTDNLVTCIIGGENQHYYFNKKEAVDICSKIKELKSNNPGIYILVLTSRRTKSEIKKIIKQKLSSIATLWLGEGDNPYAFALKSSSKFIVTSDSTSMISESAISGKPIYIYQLPFKRKSKRFEKFHNEFKQLNITRDFKDNTILSNWSYTPLYESKRIAGIIKKRIIQD</sequence>
<gene>
    <name evidence="1" type="ORF">METZ01_LOCUS65212</name>
</gene>
<evidence type="ECO:0008006" key="2">
    <source>
        <dbReference type="Google" id="ProtNLM"/>
    </source>
</evidence>
<dbReference type="Pfam" id="PF06258">
    <property type="entry name" value="Mito_fiss_Elm1"/>
    <property type="match status" value="1"/>
</dbReference>
<dbReference type="PANTHER" id="PTHR33986">
    <property type="entry name" value="OS02G0535700 PROTEIN"/>
    <property type="match status" value="1"/>
</dbReference>